<dbReference type="GO" id="GO:0042597">
    <property type="term" value="C:periplasmic space"/>
    <property type="evidence" value="ECO:0007669"/>
    <property type="project" value="InterPro"/>
</dbReference>
<protein>
    <submittedName>
        <fullName evidence="4">Alginate lyase-domain-containing protein</fullName>
    </submittedName>
</protein>
<dbReference type="InterPro" id="IPR008397">
    <property type="entry name" value="Alginate_lyase_dom"/>
</dbReference>
<comment type="caution">
    <text evidence="4">The sequence shown here is derived from an EMBL/GenBank/DDBJ whole genome shotgun (WGS) entry which is preliminary data.</text>
</comment>
<evidence type="ECO:0000256" key="1">
    <source>
        <dbReference type="ARBA" id="ARBA00022729"/>
    </source>
</evidence>
<organism evidence="4 5">
    <name type="scientific">Kockovaella imperatae</name>
    <dbReference type="NCBI Taxonomy" id="4999"/>
    <lineage>
        <taxon>Eukaryota</taxon>
        <taxon>Fungi</taxon>
        <taxon>Dikarya</taxon>
        <taxon>Basidiomycota</taxon>
        <taxon>Agaricomycotina</taxon>
        <taxon>Tremellomycetes</taxon>
        <taxon>Tremellales</taxon>
        <taxon>Cuniculitremaceae</taxon>
        <taxon>Kockovaella</taxon>
    </lineage>
</organism>
<sequence>MTTDIEPPKYPLVILQPCPTHVPDLTLLNRMVKRILSTDEEYSVTFSPLVCPVDKRYLFSLKPYYWEVHPGNWEPRDGQRNPCCDLPQGQNQLEKMATNVYILTLGVKHLENSISEACLDRIQHLLTVFFLDSENGMLPQVPYAQCVPGEESPKGTLHFIIAVRYLLIVSQIIQQASLSPPLDTSLRSWFSQHVVWMKNSDLGKAAATHCDGPLGNNVAMWYHAALFSHLSYLDVAASVTQSLSHFLQRILPLRPPVFFASELARTRPRHYTVFMLEPTFILADLTSPPGQSPDQRVLTYLDALLDFADTIKPGPIEGKVDNDQRFFAKLAWFRKRLSVWKGHASSLRLDDSLWEGGWN</sequence>
<gene>
    <name evidence="4" type="ORF">BD324DRAFT_622282</name>
</gene>
<dbReference type="AlphaFoldDB" id="A0A1Y1UJ79"/>
<name>A0A1Y1UJ79_9TREE</name>
<dbReference type="RefSeq" id="XP_021871523.1">
    <property type="nucleotide sequence ID" value="XM_022015457.1"/>
</dbReference>
<dbReference type="Gene3D" id="1.50.10.100">
    <property type="entry name" value="Chondroitin AC/alginate lyase"/>
    <property type="match status" value="1"/>
</dbReference>
<keyword evidence="2 4" id="KW-0456">Lyase</keyword>
<keyword evidence="5" id="KW-1185">Reference proteome</keyword>
<reference evidence="4 5" key="1">
    <citation type="submission" date="2017-03" db="EMBL/GenBank/DDBJ databases">
        <title>Widespread Adenine N6-methylation of Active Genes in Fungi.</title>
        <authorList>
            <consortium name="DOE Joint Genome Institute"/>
            <person name="Mondo S.J."/>
            <person name="Dannebaum R.O."/>
            <person name="Kuo R.C."/>
            <person name="Louie K.B."/>
            <person name="Bewick A.J."/>
            <person name="Labutti K."/>
            <person name="Haridas S."/>
            <person name="Kuo A."/>
            <person name="Salamov A."/>
            <person name="Ahrendt S.R."/>
            <person name="Lau R."/>
            <person name="Bowen B.P."/>
            <person name="Lipzen A."/>
            <person name="Sullivan W."/>
            <person name="Andreopoulos W.B."/>
            <person name="Clum A."/>
            <person name="Lindquist E."/>
            <person name="Daum C."/>
            <person name="Northen T.R."/>
            <person name="Ramamoorthy G."/>
            <person name="Schmitz R.J."/>
            <person name="Gryganskyi A."/>
            <person name="Culley D."/>
            <person name="Magnuson J."/>
            <person name="James T.Y."/>
            <person name="O'Malley M.A."/>
            <person name="Stajich J.E."/>
            <person name="Spatafora J.W."/>
            <person name="Visel A."/>
            <person name="Grigoriev I.V."/>
        </authorList>
    </citation>
    <scope>NUCLEOTIDE SEQUENCE [LARGE SCALE GENOMIC DNA]</scope>
    <source>
        <strain evidence="4 5">NRRL Y-17943</strain>
    </source>
</reference>
<accession>A0A1Y1UJ79</accession>
<evidence type="ECO:0000313" key="5">
    <source>
        <dbReference type="Proteomes" id="UP000193218"/>
    </source>
</evidence>
<dbReference type="InParanoid" id="A0A1Y1UJ79"/>
<dbReference type="EMBL" id="NBSH01000005">
    <property type="protein sequence ID" value="ORX37536.1"/>
    <property type="molecule type" value="Genomic_DNA"/>
</dbReference>
<dbReference type="InterPro" id="IPR008929">
    <property type="entry name" value="Chondroitin_lyas"/>
</dbReference>
<dbReference type="Pfam" id="PF05426">
    <property type="entry name" value="Alginate_lyase"/>
    <property type="match status" value="1"/>
</dbReference>
<dbReference type="GO" id="GO:0016829">
    <property type="term" value="F:lyase activity"/>
    <property type="evidence" value="ECO:0007669"/>
    <property type="project" value="UniProtKB-KW"/>
</dbReference>
<evidence type="ECO:0000259" key="3">
    <source>
        <dbReference type="Pfam" id="PF05426"/>
    </source>
</evidence>
<feature type="domain" description="Alginate lyase" evidence="3">
    <location>
        <begin position="62"/>
        <end position="291"/>
    </location>
</feature>
<dbReference type="SUPFAM" id="SSF48230">
    <property type="entry name" value="Chondroitin AC/alginate lyase"/>
    <property type="match status" value="1"/>
</dbReference>
<dbReference type="Proteomes" id="UP000193218">
    <property type="component" value="Unassembled WGS sequence"/>
</dbReference>
<dbReference type="GeneID" id="33557266"/>
<evidence type="ECO:0000313" key="4">
    <source>
        <dbReference type="EMBL" id="ORX37536.1"/>
    </source>
</evidence>
<proteinExistence type="predicted"/>
<keyword evidence="1" id="KW-0732">Signal</keyword>
<dbReference type="OrthoDB" id="63533at2759"/>
<evidence type="ECO:0000256" key="2">
    <source>
        <dbReference type="ARBA" id="ARBA00023239"/>
    </source>
</evidence>